<dbReference type="RefSeq" id="WP_028530322.1">
    <property type="nucleotide sequence ID" value="NZ_CABLBR010000060.1"/>
</dbReference>
<dbReference type="SUPFAM" id="SSF54060">
    <property type="entry name" value="His-Me finger endonucleases"/>
    <property type="match status" value="1"/>
</dbReference>
<gene>
    <name evidence="1" type="ORF">NQ502_13225</name>
</gene>
<organism evidence="1 2">
    <name type="scientific">Ruminococcus gauvreauii</name>
    <dbReference type="NCBI Taxonomy" id="438033"/>
    <lineage>
        <taxon>Bacteria</taxon>
        <taxon>Bacillati</taxon>
        <taxon>Bacillota</taxon>
        <taxon>Clostridia</taxon>
        <taxon>Eubacteriales</taxon>
        <taxon>Oscillospiraceae</taxon>
        <taxon>Ruminococcus</taxon>
    </lineage>
</organism>
<dbReference type="InterPro" id="IPR044925">
    <property type="entry name" value="His-Me_finger_sf"/>
</dbReference>
<dbReference type="Gene3D" id="3.90.75.20">
    <property type="match status" value="1"/>
</dbReference>
<evidence type="ECO:0000313" key="2">
    <source>
        <dbReference type="Proteomes" id="UP001060164"/>
    </source>
</evidence>
<dbReference type="EMBL" id="CP102290">
    <property type="protein sequence ID" value="UWP58339.1"/>
    <property type="molecule type" value="Genomic_DNA"/>
</dbReference>
<keyword evidence="2" id="KW-1185">Reference proteome</keyword>
<dbReference type="Proteomes" id="UP001060164">
    <property type="component" value="Chromosome"/>
</dbReference>
<reference evidence="1" key="1">
    <citation type="journal article" date="2022" name="Cell">
        <title>Design, construction, and in vivo augmentation of a complex gut microbiome.</title>
        <authorList>
            <person name="Cheng A.G."/>
            <person name="Ho P.Y."/>
            <person name="Aranda-Diaz A."/>
            <person name="Jain S."/>
            <person name="Yu F.B."/>
            <person name="Meng X."/>
            <person name="Wang M."/>
            <person name="Iakiviak M."/>
            <person name="Nagashima K."/>
            <person name="Zhao A."/>
            <person name="Murugkar P."/>
            <person name="Patil A."/>
            <person name="Atabakhsh K."/>
            <person name="Weakley A."/>
            <person name="Yan J."/>
            <person name="Brumbaugh A.R."/>
            <person name="Higginbottom S."/>
            <person name="Dimas A."/>
            <person name="Shiver A.L."/>
            <person name="Deutschbauer A."/>
            <person name="Neff N."/>
            <person name="Sonnenburg J.L."/>
            <person name="Huang K.C."/>
            <person name="Fischbach M.A."/>
        </authorList>
    </citation>
    <scope>NUCLEOTIDE SEQUENCE</scope>
    <source>
        <strain evidence="1">DSM 19829</strain>
    </source>
</reference>
<name>A0ABY5VDC4_9FIRM</name>
<proteinExistence type="predicted"/>
<protein>
    <recommendedName>
        <fullName evidence="3">HNH endonuclease</fullName>
    </recommendedName>
</protein>
<accession>A0ABY5VDC4</accession>
<evidence type="ECO:0008006" key="3">
    <source>
        <dbReference type="Google" id="ProtNLM"/>
    </source>
</evidence>
<evidence type="ECO:0000313" key="1">
    <source>
        <dbReference type="EMBL" id="UWP58339.1"/>
    </source>
</evidence>
<sequence>MDETKICKACGRELPIDRFELIKPKDGKTYRISTCRKCRYEERAMNKNKLSDNIDIIIRRQYKEIKPERILDLTLTDIVPIGEDEVFVKLMDYPGYWLSNYGRCIHFRNGEKYVLLPGSYDKYQVLKYGVRKNVFSGGKWTTKREILYAPKAVVQEFVVKSDIENNVYVWHRGFDKANNYYKNLIPLNKEQYRIVKNHYNQYGEDSEEFIIKVMNDIKFKLDT</sequence>